<dbReference type="AlphaFoldDB" id="A0A1I4TX54"/>
<dbReference type="PANTHER" id="PTHR43366">
    <property type="entry name" value="PYRUVATE SYNTHASE SUBUNIT PORC"/>
    <property type="match status" value="1"/>
</dbReference>
<keyword evidence="4" id="KW-1185">Reference proteome</keyword>
<protein>
    <submittedName>
        <fullName evidence="3">Pyruvate ferredoxin oxidoreductase, gamma subunit</fullName>
    </submittedName>
</protein>
<dbReference type="OrthoDB" id="9794954at2"/>
<dbReference type="STRING" id="39841.SAMN05660836_01574"/>
<dbReference type="RefSeq" id="WP_093394794.1">
    <property type="nucleotide sequence ID" value="NZ_FOUU01000004.1"/>
</dbReference>
<evidence type="ECO:0000256" key="1">
    <source>
        <dbReference type="ARBA" id="ARBA00023002"/>
    </source>
</evidence>
<name>A0A1I4TX54_9BACT</name>
<dbReference type="InterPro" id="IPR051626">
    <property type="entry name" value="Oxidoreductase_gamma_subunit"/>
</dbReference>
<evidence type="ECO:0000313" key="3">
    <source>
        <dbReference type="EMBL" id="SFM81322.1"/>
    </source>
</evidence>
<organism evidence="3 4">
    <name type="scientific">Thermodesulforhabdus norvegica</name>
    <dbReference type="NCBI Taxonomy" id="39841"/>
    <lineage>
        <taxon>Bacteria</taxon>
        <taxon>Pseudomonadati</taxon>
        <taxon>Thermodesulfobacteriota</taxon>
        <taxon>Syntrophobacteria</taxon>
        <taxon>Syntrophobacterales</taxon>
        <taxon>Thermodesulforhabdaceae</taxon>
        <taxon>Thermodesulforhabdus</taxon>
    </lineage>
</organism>
<feature type="domain" description="Pyruvate/ketoisovalerate oxidoreductase catalytic" evidence="2">
    <location>
        <begin position="14"/>
        <end position="184"/>
    </location>
</feature>
<dbReference type="Pfam" id="PF01558">
    <property type="entry name" value="POR"/>
    <property type="match status" value="1"/>
</dbReference>
<evidence type="ECO:0000259" key="2">
    <source>
        <dbReference type="Pfam" id="PF01558"/>
    </source>
</evidence>
<dbReference type="InterPro" id="IPR011894">
    <property type="entry name" value="PorC_KorC"/>
</dbReference>
<dbReference type="GO" id="GO:0016625">
    <property type="term" value="F:oxidoreductase activity, acting on the aldehyde or oxo group of donors, iron-sulfur protein as acceptor"/>
    <property type="evidence" value="ECO:0007669"/>
    <property type="project" value="InterPro"/>
</dbReference>
<dbReference type="InterPro" id="IPR019752">
    <property type="entry name" value="Pyrv/ketoisovalerate_OxRed_cat"/>
</dbReference>
<dbReference type="EMBL" id="FOUU01000004">
    <property type="protein sequence ID" value="SFM81322.1"/>
    <property type="molecule type" value="Genomic_DNA"/>
</dbReference>
<evidence type="ECO:0000313" key="4">
    <source>
        <dbReference type="Proteomes" id="UP000199611"/>
    </source>
</evidence>
<dbReference type="InterPro" id="IPR002869">
    <property type="entry name" value="Pyrv_flavodox_OxRed_cen"/>
</dbReference>
<dbReference type="SUPFAM" id="SSF53323">
    <property type="entry name" value="Pyruvate-ferredoxin oxidoreductase, PFOR, domain III"/>
    <property type="match status" value="1"/>
</dbReference>
<sequence>MKRSRIEVRWHGRGGHGAVTGAMILAEAAFIEGYRGVTAAPFFGAERRGAPVIATNRFGPRPIRTFSLVTEPDVVIVLDETLMDIVDVSAGLKPDGIIIINTVRPPEDFTLSERFNVATCDAFHCAIEAGLVVSGTVLFNTTILGGFSRATGLISMKSIEKALGNNFSGEALEKNIEGARRAYENTRYLKPCTLECA</sequence>
<dbReference type="Gene3D" id="3.40.920.10">
    <property type="entry name" value="Pyruvate-ferredoxin oxidoreductase, PFOR, domain III"/>
    <property type="match status" value="1"/>
</dbReference>
<dbReference type="Proteomes" id="UP000199611">
    <property type="component" value="Unassembled WGS sequence"/>
</dbReference>
<keyword evidence="3" id="KW-0670">Pyruvate</keyword>
<dbReference type="NCBIfam" id="TIGR02175">
    <property type="entry name" value="PorC_KorC"/>
    <property type="match status" value="1"/>
</dbReference>
<keyword evidence="1" id="KW-0560">Oxidoreductase</keyword>
<reference evidence="3 4" key="1">
    <citation type="submission" date="2016-10" db="EMBL/GenBank/DDBJ databases">
        <authorList>
            <person name="de Groot N.N."/>
        </authorList>
    </citation>
    <scope>NUCLEOTIDE SEQUENCE [LARGE SCALE GENOMIC DNA]</scope>
    <source>
        <strain evidence="3 4">DSM 9990</strain>
    </source>
</reference>
<proteinExistence type="predicted"/>
<accession>A0A1I4TX54</accession>
<dbReference type="PANTHER" id="PTHR43366:SF1">
    <property type="entry name" value="PYRUVATE SYNTHASE SUBUNIT PORC"/>
    <property type="match status" value="1"/>
</dbReference>
<gene>
    <name evidence="3" type="ORF">SAMN05660836_01574</name>
</gene>